<accession>A0A8J2WRQ5</accession>
<dbReference type="SMART" id="SM00131">
    <property type="entry name" value="KU"/>
    <property type="match status" value="1"/>
</dbReference>
<dbReference type="InterPro" id="IPR036880">
    <property type="entry name" value="Kunitz_BPTI_sf"/>
</dbReference>
<keyword evidence="1" id="KW-0732">Signal</keyword>
<sequence>MRMDYPKSTRAIRLVIFGILGVLVMQTLAQIPSTTTPVPYSEWYTNRDMYKLSIFGFPPESKNRMHPVVYNFWVAEQEQNWRAKCTVAPDVKNCTKLDTAWYYNNQTQLCTTFNGCANIINGYQSKDECVQVCEQYSPNKPLPTFKSVSTTVTESSKIPVVISERQTPNIVNEFTTIKSVPVTEPSRFVTTGIPEKVTQKEVQVPQTGESSCGHKLHRLAGFYLQQHAGVPRPVSVHDNVTRITEKKIGVTIDKLAMELFTDCSLVNIRRTKWLSTEVEYTPDGGMFIYQVGIQTMTFVQP</sequence>
<dbReference type="Gene3D" id="4.10.410.10">
    <property type="entry name" value="Pancreatic trypsin inhibitor Kunitz domain"/>
    <property type="match status" value="1"/>
</dbReference>
<dbReference type="PROSITE" id="PS50279">
    <property type="entry name" value="BPTI_KUNITZ_2"/>
    <property type="match status" value="1"/>
</dbReference>
<feature type="signal peptide" evidence="1">
    <location>
        <begin position="1"/>
        <end position="29"/>
    </location>
</feature>
<gene>
    <name evidence="3" type="ORF">DGAL_LOCUS16960</name>
</gene>
<dbReference type="EMBL" id="CAKKLH010000336">
    <property type="protein sequence ID" value="CAH0113158.1"/>
    <property type="molecule type" value="Genomic_DNA"/>
</dbReference>
<dbReference type="GO" id="GO:0004867">
    <property type="term" value="F:serine-type endopeptidase inhibitor activity"/>
    <property type="evidence" value="ECO:0007669"/>
    <property type="project" value="InterPro"/>
</dbReference>
<evidence type="ECO:0000256" key="1">
    <source>
        <dbReference type="SAM" id="SignalP"/>
    </source>
</evidence>
<dbReference type="Pfam" id="PF00014">
    <property type="entry name" value="Kunitz_BPTI"/>
    <property type="match status" value="1"/>
</dbReference>
<name>A0A8J2WRQ5_9CRUS</name>
<feature type="domain" description="BPTI/Kunitz inhibitor" evidence="2">
    <location>
        <begin position="85"/>
        <end position="133"/>
    </location>
</feature>
<dbReference type="AlphaFoldDB" id="A0A8J2WRQ5"/>
<evidence type="ECO:0000259" key="2">
    <source>
        <dbReference type="PROSITE" id="PS50279"/>
    </source>
</evidence>
<proteinExistence type="predicted"/>
<protein>
    <recommendedName>
        <fullName evidence="2">BPTI/Kunitz inhibitor domain-containing protein</fullName>
    </recommendedName>
</protein>
<reference evidence="3" key="1">
    <citation type="submission" date="2021-11" db="EMBL/GenBank/DDBJ databases">
        <authorList>
            <person name="Schell T."/>
        </authorList>
    </citation>
    <scope>NUCLEOTIDE SEQUENCE</scope>
    <source>
        <strain evidence="3">M5</strain>
    </source>
</reference>
<dbReference type="InterPro" id="IPR002223">
    <property type="entry name" value="Kunitz_BPTI"/>
</dbReference>
<dbReference type="OrthoDB" id="6371761at2759"/>
<evidence type="ECO:0000313" key="4">
    <source>
        <dbReference type="Proteomes" id="UP000789390"/>
    </source>
</evidence>
<evidence type="ECO:0000313" key="3">
    <source>
        <dbReference type="EMBL" id="CAH0113158.1"/>
    </source>
</evidence>
<dbReference type="Proteomes" id="UP000789390">
    <property type="component" value="Unassembled WGS sequence"/>
</dbReference>
<keyword evidence="4" id="KW-1185">Reference proteome</keyword>
<dbReference type="SUPFAM" id="SSF57362">
    <property type="entry name" value="BPTI-like"/>
    <property type="match status" value="1"/>
</dbReference>
<feature type="chain" id="PRO_5035200003" description="BPTI/Kunitz inhibitor domain-containing protein" evidence="1">
    <location>
        <begin position="30"/>
        <end position="301"/>
    </location>
</feature>
<comment type="caution">
    <text evidence="3">The sequence shown here is derived from an EMBL/GenBank/DDBJ whole genome shotgun (WGS) entry which is preliminary data.</text>
</comment>
<organism evidence="3 4">
    <name type="scientific">Daphnia galeata</name>
    <dbReference type="NCBI Taxonomy" id="27404"/>
    <lineage>
        <taxon>Eukaryota</taxon>
        <taxon>Metazoa</taxon>
        <taxon>Ecdysozoa</taxon>
        <taxon>Arthropoda</taxon>
        <taxon>Crustacea</taxon>
        <taxon>Branchiopoda</taxon>
        <taxon>Diplostraca</taxon>
        <taxon>Cladocera</taxon>
        <taxon>Anomopoda</taxon>
        <taxon>Daphniidae</taxon>
        <taxon>Daphnia</taxon>
    </lineage>
</organism>